<dbReference type="InterPro" id="IPR012337">
    <property type="entry name" value="RNaseH-like_sf"/>
</dbReference>
<keyword evidence="3" id="KW-1185">Reference proteome</keyword>
<feature type="domain" description="HAT C-terminal dimerisation" evidence="1">
    <location>
        <begin position="247"/>
        <end position="309"/>
    </location>
</feature>
<dbReference type="EMBL" id="AJIL01000309">
    <property type="protein sequence ID" value="KNE89669.1"/>
    <property type="molecule type" value="Genomic_DNA"/>
</dbReference>
<accession>A0A0L0USE3</accession>
<evidence type="ECO:0000313" key="3">
    <source>
        <dbReference type="Proteomes" id="UP000054564"/>
    </source>
</evidence>
<reference evidence="3" key="1">
    <citation type="submission" date="2014-03" db="EMBL/GenBank/DDBJ databases">
        <title>The Genome Sequence of Puccinia striiformis f. sp. tritici PST-78.</title>
        <authorList>
            <consortium name="The Broad Institute Genome Sequencing Platform"/>
            <person name="Cuomo C."/>
            <person name="Hulbert S."/>
            <person name="Chen X."/>
            <person name="Walker B."/>
            <person name="Young S.K."/>
            <person name="Zeng Q."/>
            <person name="Gargeya S."/>
            <person name="Fitzgerald M."/>
            <person name="Haas B."/>
            <person name="Abouelleil A."/>
            <person name="Alvarado L."/>
            <person name="Arachchi H.M."/>
            <person name="Berlin A.M."/>
            <person name="Chapman S.B."/>
            <person name="Goldberg J."/>
            <person name="Griggs A."/>
            <person name="Gujja S."/>
            <person name="Hansen M."/>
            <person name="Howarth C."/>
            <person name="Imamovic A."/>
            <person name="Larimer J."/>
            <person name="McCowan C."/>
            <person name="Montmayeur A."/>
            <person name="Murphy C."/>
            <person name="Neiman D."/>
            <person name="Pearson M."/>
            <person name="Priest M."/>
            <person name="Roberts A."/>
            <person name="Saif S."/>
            <person name="Shea T."/>
            <person name="Sisk P."/>
            <person name="Sykes S."/>
            <person name="Wortman J."/>
            <person name="Nusbaum C."/>
            <person name="Birren B."/>
        </authorList>
    </citation>
    <scope>NUCLEOTIDE SEQUENCE [LARGE SCALE GENOMIC DNA]</scope>
    <source>
        <strain evidence="3">race PST-78</strain>
    </source>
</reference>
<comment type="caution">
    <text evidence="2">The sequence shown here is derived from an EMBL/GenBank/DDBJ whole genome shotgun (WGS) entry which is preliminary data.</text>
</comment>
<gene>
    <name evidence="2" type="ORF">PSTG_16866</name>
</gene>
<dbReference type="Pfam" id="PF05699">
    <property type="entry name" value="Dimer_Tnp_hAT"/>
    <property type="match status" value="1"/>
</dbReference>
<dbReference type="InterPro" id="IPR008906">
    <property type="entry name" value="HATC_C_dom"/>
</dbReference>
<name>A0A0L0USE3_9BASI</name>
<evidence type="ECO:0000259" key="1">
    <source>
        <dbReference type="Pfam" id="PF05699"/>
    </source>
</evidence>
<evidence type="ECO:0000313" key="2">
    <source>
        <dbReference type="EMBL" id="KNE89669.1"/>
    </source>
</evidence>
<protein>
    <recommendedName>
        <fullName evidence="1">HAT C-terminal dimerisation domain-containing protein</fullName>
    </recommendedName>
</protein>
<dbReference type="SUPFAM" id="SSF53098">
    <property type="entry name" value="Ribonuclease H-like"/>
    <property type="match status" value="1"/>
</dbReference>
<dbReference type="Proteomes" id="UP000054564">
    <property type="component" value="Unassembled WGS sequence"/>
</dbReference>
<dbReference type="GO" id="GO:0046983">
    <property type="term" value="F:protein dimerization activity"/>
    <property type="evidence" value="ECO:0007669"/>
    <property type="project" value="InterPro"/>
</dbReference>
<sequence>MLTLDDIEQASDEDESDQYTTAGCKESLAKFRAVAKKLKYSPNSKATFMDICVEKGSSSDARLPFSSGSVTNNLGSNGTRPSGHPQLVLRDHPPNFSIGSARLSNIVVFIDQITEHLSTAISGTNYPPALRNACRIGLKTTNKYYSLTDASPLYRIAIVLHPSFRDEYFKLVNWEPEWITEAIRLTRDMWVTFYKPAPIAPTPASSSNQRPKPKTSVLTGLSDAAKARGGQASTGPLDIWLAGGLILEDGEPVNPLKWWLREKKSGNTHGGLLQKALDVLSCPATSVDVERAFSFGRDYVSQRRHRLSARSWSRGMAVAFYSKNGMIPDGVLHKWKHGIQADKKCNSKEKGKKKVIVVDEDWYSGGMIVI</sequence>
<dbReference type="AlphaFoldDB" id="A0A0L0USE3"/>
<organism evidence="2 3">
    <name type="scientific">Puccinia striiformis f. sp. tritici PST-78</name>
    <dbReference type="NCBI Taxonomy" id="1165861"/>
    <lineage>
        <taxon>Eukaryota</taxon>
        <taxon>Fungi</taxon>
        <taxon>Dikarya</taxon>
        <taxon>Basidiomycota</taxon>
        <taxon>Pucciniomycotina</taxon>
        <taxon>Pucciniomycetes</taxon>
        <taxon>Pucciniales</taxon>
        <taxon>Pucciniaceae</taxon>
        <taxon>Puccinia</taxon>
    </lineage>
</organism>
<dbReference type="STRING" id="1165861.A0A0L0USE3"/>
<proteinExistence type="predicted"/>